<feature type="domain" description="ABC transporter" evidence="5">
    <location>
        <begin position="2"/>
        <end position="217"/>
    </location>
</feature>
<proteinExistence type="inferred from homology"/>
<dbReference type="GO" id="GO:0016887">
    <property type="term" value="F:ATP hydrolysis activity"/>
    <property type="evidence" value="ECO:0007669"/>
    <property type="project" value="InterPro"/>
</dbReference>
<dbReference type="Proteomes" id="UP000261764">
    <property type="component" value="Chromosome I"/>
</dbReference>
<dbReference type="InterPro" id="IPR003593">
    <property type="entry name" value="AAA+_ATPase"/>
</dbReference>
<dbReference type="InterPro" id="IPR017871">
    <property type="entry name" value="ABC_transporter-like_CS"/>
</dbReference>
<dbReference type="PROSITE" id="PS00211">
    <property type="entry name" value="ABC_TRANSPORTER_1"/>
    <property type="match status" value="1"/>
</dbReference>
<dbReference type="InterPro" id="IPR027417">
    <property type="entry name" value="P-loop_NTPase"/>
</dbReference>
<dbReference type="KEGG" id="mamp:MAMA39_00570"/>
<name>A0A292II10_9MOLU</name>
<organism evidence="6 7">
    <name type="scientific">Mycoplasma amphoriforme A39</name>
    <dbReference type="NCBI Taxonomy" id="572419"/>
    <lineage>
        <taxon>Bacteria</taxon>
        <taxon>Bacillati</taxon>
        <taxon>Mycoplasmatota</taxon>
        <taxon>Mollicutes</taxon>
        <taxon>Mycoplasmataceae</taxon>
        <taxon>Mycoplasma</taxon>
    </lineage>
</organism>
<evidence type="ECO:0000313" key="7">
    <source>
        <dbReference type="Proteomes" id="UP000261764"/>
    </source>
</evidence>
<comment type="similarity">
    <text evidence="1">Belongs to the ABC transporter superfamily.</text>
</comment>
<dbReference type="RefSeq" id="WP_343251521.1">
    <property type="nucleotide sequence ID" value="NZ_HG937516.1"/>
</dbReference>
<dbReference type="SUPFAM" id="SSF52540">
    <property type="entry name" value="P-loop containing nucleoside triphosphate hydrolases"/>
    <property type="match status" value="1"/>
</dbReference>
<dbReference type="SMART" id="SM00382">
    <property type="entry name" value="AAA"/>
    <property type="match status" value="1"/>
</dbReference>
<keyword evidence="4" id="KW-0067">ATP-binding</keyword>
<evidence type="ECO:0000256" key="4">
    <source>
        <dbReference type="ARBA" id="ARBA00022840"/>
    </source>
</evidence>
<reference evidence="6 7" key="1">
    <citation type="journal article" date="2015" name="Clin. Infect. Dis.">
        <title>Genomic Investigations unmask Mycoplasma amphoriforme, a new respiratory pathogen.</title>
        <authorList>
            <person name="Gillespie S.H."/>
            <person name="Ling C.L."/>
            <person name="Oravcova K."/>
            <person name="Pinheiro M."/>
            <person name="Wells L."/>
            <person name="Bryant J.M."/>
            <person name="McHugh T.D."/>
            <person name="Bebear C."/>
            <person name="Webster D."/>
            <person name="Harris S.R."/>
            <person name="Seth-Smith H.M."/>
            <person name="Thomson N.R."/>
        </authorList>
    </citation>
    <scope>NUCLEOTIDE SEQUENCE [LARGE SCALE GENOMIC DNA]</scope>
    <source>
        <strain evidence="6 7">A39</strain>
    </source>
</reference>
<sequence>MISIKNLSVSFGKKVILNDVNIEIFNGDRVAIIGRNGSGKTTFIETIMGLNHHSKGSINISSDLKIKMKTVFQDIDYDSELTLSELIYFYSKLANRKEGFSKNHLDVNVLNKYDLFHLKNKKFRHLSGGEKQKFKLLLCMEFEPELVILDELTTSLDYQWRSDITKNIKDYFDKHQNGILILVSHDPNEIKSLCNKYFLVKNQKISQIENIDSFFGVN</sequence>
<dbReference type="InterPro" id="IPR050763">
    <property type="entry name" value="ABC_transporter_ATP-binding"/>
</dbReference>
<dbReference type="InterPro" id="IPR003439">
    <property type="entry name" value="ABC_transporter-like_ATP-bd"/>
</dbReference>
<dbReference type="AlphaFoldDB" id="A0A292II10"/>
<evidence type="ECO:0000256" key="1">
    <source>
        <dbReference type="ARBA" id="ARBA00005417"/>
    </source>
</evidence>
<dbReference type="Gene3D" id="3.40.50.300">
    <property type="entry name" value="P-loop containing nucleotide triphosphate hydrolases"/>
    <property type="match status" value="1"/>
</dbReference>
<keyword evidence="2" id="KW-0813">Transport</keyword>
<protein>
    <recommendedName>
        <fullName evidence="5">ABC transporter domain-containing protein</fullName>
    </recommendedName>
</protein>
<evidence type="ECO:0000256" key="2">
    <source>
        <dbReference type="ARBA" id="ARBA00022448"/>
    </source>
</evidence>
<gene>
    <name evidence="6" type="ORF">MAMA39_00570</name>
</gene>
<evidence type="ECO:0000259" key="5">
    <source>
        <dbReference type="PROSITE" id="PS50893"/>
    </source>
</evidence>
<evidence type="ECO:0000256" key="3">
    <source>
        <dbReference type="ARBA" id="ARBA00022741"/>
    </source>
</evidence>
<keyword evidence="3" id="KW-0547">Nucleotide-binding</keyword>
<dbReference type="Pfam" id="PF00005">
    <property type="entry name" value="ABC_tran"/>
    <property type="match status" value="1"/>
</dbReference>
<evidence type="ECO:0000313" key="6">
    <source>
        <dbReference type="EMBL" id="CDN40182.1"/>
    </source>
</evidence>
<dbReference type="GO" id="GO:0005524">
    <property type="term" value="F:ATP binding"/>
    <property type="evidence" value="ECO:0007669"/>
    <property type="project" value="UniProtKB-KW"/>
</dbReference>
<dbReference type="PANTHER" id="PTHR42711">
    <property type="entry name" value="ABC TRANSPORTER ATP-BINDING PROTEIN"/>
    <property type="match status" value="1"/>
</dbReference>
<dbReference type="EMBL" id="HG937516">
    <property type="protein sequence ID" value="CDN40182.1"/>
    <property type="molecule type" value="Genomic_DNA"/>
</dbReference>
<dbReference type="PANTHER" id="PTHR42711:SF5">
    <property type="entry name" value="ABC TRANSPORTER ATP-BINDING PROTEIN NATA"/>
    <property type="match status" value="1"/>
</dbReference>
<dbReference type="PROSITE" id="PS50893">
    <property type="entry name" value="ABC_TRANSPORTER_2"/>
    <property type="match status" value="1"/>
</dbReference>
<accession>A0A292II10</accession>
<keyword evidence="7" id="KW-1185">Reference proteome</keyword>